<protein>
    <submittedName>
        <fullName evidence="2">Uncharacterized protein</fullName>
    </submittedName>
</protein>
<organism evidence="2 3">
    <name type="scientific">Tepidibacter formicigenes DSM 15518</name>
    <dbReference type="NCBI Taxonomy" id="1123349"/>
    <lineage>
        <taxon>Bacteria</taxon>
        <taxon>Bacillati</taxon>
        <taxon>Bacillota</taxon>
        <taxon>Clostridia</taxon>
        <taxon>Peptostreptococcales</taxon>
        <taxon>Peptostreptococcaceae</taxon>
        <taxon>Tepidibacter</taxon>
    </lineage>
</organism>
<dbReference type="Proteomes" id="UP000242497">
    <property type="component" value="Unassembled WGS sequence"/>
</dbReference>
<evidence type="ECO:0000256" key="1">
    <source>
        <dbReference type="SAM" id="MobiDB-lite"/>
    </source>
</evidence>
<dbReference type="AlphaFoldDB" id="A0A1M6TYH7"/>
<evidence type="ECO:0000313" key="3">
    <source>
        <dbReference type="Proteomes" id="UP000242497"/>
    </source>
</evidence>
<sequence>MKELKMNEMMNTNGGKIKIRWNKDSVTFGIPSPSPTLTNDDKGSTLSWGTPLGSLEIHADAPPKDHKCPTKKEIDDNAKKYGSSHGYYDGHGY</sequence>
<feature type="region of interest" description="Disordered" evidence="1">
    <location>
        <begin position="30"/>
        <end position="49"/>
    </location>
</feature>
<keyword evidence="3" id="KW-1185">Reference proteome</keyword>
<gene>
    <name evidence="2" type="ORF">SAMN02744037_02702</name>
</gene>
<reference evidence="3" key="1">
    <citation type="submission" date="2016-11" db="EMBL/GenBank/DDBJ databases">
        <authorList>
            <person name="Varghese N."/>
            <person name="Submissions S."/>
        </authorList>
    </citation>
    <scope>NUCLEOTIDE SEQUENCE [LARGE SCALE GENOMIC DNA]</scope>
    <source>
        <strain evidence="3">DSM 15518</strain>
    </source>
</reference>
<dbReference type="RefSeq" id="WP_072890898.1">
    <property type="nucleotide sequence ID" value="NZ_FRAE01000111.1"/>
</dbReference>
<accession>A0A1M6TYH7</accession>
<dbReference type="EMBL" id="FRAE01000111">
    <property type="protein sequence ID" value="SHK61934.1"/>
    <property type="molecule type" value="Genomic_DNA"/>
</dbReference>
<feature type="compositionally biased region" description="Basic and acidic residues" evidence="1">
    <location>
        <begin position="57"/>
        <end position="79"/>
    </location>
</feature>
<name>A0A1M6TYH7_9FIRM</name>
<feature type="region of interest" description="Disordered" evidence="1">
    <location>
        <begin position="57"/>
        <end position="93"/>
    </location>
</feature>
<proteinExistence type="predicted"/>
<evidence type="ECO:0000313" key="2">
    <source>
        <dbReference type="EMBL" id="SHK61934.1"/>
    </source>
</evidence>